<evidence type="ECO:0000313" key="11">
    <source>
        <dbReference type="EMBL" id="SHK91331.1"/>
    </source>
</evidence>
<dbReference type="CDD" id="cd02440">
    <property type="entry name" value="AdoMet_MTases"/>
    <property type="match status" value="1"/>
</dbReference>
<dbReference type="EMBL" id="FRAH01000053">
    <property type="protein sequence ID" value="SHK91331.1"/>
    <property type="molecule type" value="Genomic_DNA"/>
</dbReference>
<evidence type="ECO:0000256" key="3">
    <source>
        <dbReference type="ARBA" id="ARBA00022603"/>
    </source>
</evidence>
<comment type="catalytic activity">
    <reaction evidence="7">
        <text>a 2'-deoxyadenosine in DNA + S-adenosyl-L-methionine = an N(6)-methyl-2'-deoxyadenosine in DNA + S-adenosyl-L-homocysteine + H(+)</text>
        <dbReference type="Rhea" id="RHEA:15197"/>
        <dbReference type="Rhea" id="RHEA-COMP:12418"/>
        <dbReference type="Rhea" id="RHEA-COMP:12419"/>
        <dbReference type="ChEBI" id="CHEBI:15378"/>
        <dbReference type="ChEBI" id="CHEBI:57856"/>
        <dbReference type="ChEBI" id="CHEBI:59789"/>
        <dbReference type="ChEBI" id="CHEBI:90615"/>
        <dbReference type="ChEBI" id="CHEBI:90616"/>
        <dbReference type="EC" id="2.1.1.72"/>
    </reaction>
</comment>
<feature type="region of interest" description="Disordered" evidence="8">
    <location>
        <begin position="304"/>
        <end position="331"/>
    </location>
</feature>
<evidence type="ECO:0000259" key="9">
    <source>
        <dbReference type="Pfam" id="PF02384"/>
    </source>
</evidence>
<gene>
    <name evidence="11" type="ORF">SAMN02745138_02558</name>
</gene>
<dbReference type="GO" id="GO:0008170">
    <property type="term" value="F:N-methyltransferase activity"/>
    <property type="evidence" value="ECO:0007669"/>
    <property type="project" value="InterPro"/>
</dbReference>
<protein>
    <recommendedName>
        <fullName evidence="2">site-specific DNA-methyltransferase (adenine-specific)</fullName>
        <ecNumber evidence="2">2.1.1.72</ecNumber>
    </recommendedName>
</protein>
<dbReference type="PANTHER" id="PTHR42933">
    <property type="entry name" value="SLR6095 PROTEIN"/>
    <property type="match status" value="1"/>
</dbReference>
<name>A0A1M6WCC4_9FIRM</name>
<dbReference type="Pfam" id="PF12161">
    <property type="entry name" value="HsdM_N"/>
    <property type="match status" value="1"/>
</dbReference>
<evidence type="ECO:0000256" key="8">
    <source>
        <dbReference type="SAM" id="MobiDB-lite"/>
    </source>
</evidence>
<comment type="similarity">
    <text evidence="1">Belongs to the N(4)/N(6)-methyltransferase family.</text>
</comment>
<keyword evidence="3" id="KW-0489">Methyltransferase</keyword>
<feature type="domain" description="DNA methylase adenine-specific" evidence="9">
    <location>
        <begin position="166"/>
        <end position="482"/>
    </location>
</feature>
<dbReference type="RefSeq" id="WP_072852381.1">
    <property type="nucleotide sequence ID" value="NZ_FRAH01000053.1"/>
</dbReference>
<dbReference type="SUPFAM" id="SSF53335">
    <property type="entry name" value="S-adenosyl-L-methionine-dependent methyltransferases"/>
    <property type="match status" value="1"/>
</dbReference>
<organism evidence="11 12">
    <name type="scientific">Anaerotignum lactatifermentans DSM 14214</name>
    <dbReference type="NCBI Taxonomy" id="1121323"/>
    <lineage>
        <taxon>Bacteria</taxon>
        <taxon>Bacillati</taxon>
        <taxon>Bacillota</taxon>
        <taxon>Clostridia</taxon>
        <taxon>Lachnospirales</taxon>
        <taxon>Anaerotignaceae</taxon>
        <taxon>Anaerotignum</taxon>
    </lineage>
</organism>
<dbReference type="Proteomes" id="UP000183975">
    <property type="component" value="Unassembled WGS sequence"/>
</dbReference>
<dbReference type="GO" id="GO:0032259">
    <property type="term" value="P:methylation"/>
    <property type="evidence" value="ECO:0007669"/>
    <property type="project" value="UniProtKB-KW"/>
</dbReference>
<accession>A0A1M6WCC4</accession>
<feature type="compositionally biased region" description="Basic and acidic residues" evidence="8">
    <location>
        <begin position="310"/>
        <end position="331"/>
    </location>
</feature>
<proteinExistence type="inferred from homology"/>
<evidence type="ECO:0000256" key="7">
    <source>
        <dbReference type="ARBA" id="ARBA00047942"/>
    </source>
</evidence>
<dbReference type="PROSITE" id="PS00092">
    <property type="entry name" value="N6_MTASE"/>
    <property type="match status" value="1"/>
</dbReference>
<evidence type="ECO:0000256" key="4">
    <source>
        <dbReference type="ARBA" id="ARBA00022679"/>
    </source>
</evidence>
<dbReference type="EC" id="2.1.1.72" evidence="2"/>
<dbReference type="GO" id="GO:0003677">
    <property type="term" value="F:DNA binding"/>
    <property type="evidence" value="ECO:0007669"/>
    <property type="project" value="InterPro"/>
</dbReference>
<evidence type="ECO:0000256" key="5">
    <source>
        <dbReference type="ARBA" id="ARBA00022691"/>
    </source>
</evidence>
<keyword evidence="6" id="KW-0680">Restriction system</keyword>
<dbReference type="InterPro" id="IPR038333">
    <property type="entry name" value="T1MK-like_N_sf"/>
</dbReference>
<dbReference type="AlphaFoldDB" id="A0A1M6WCC4"/>
<reference evidence="11 12" key="1">
    <citation type="submission" date="2016-11" db="EMBL/GenBank/DDBJ databases">
        <authorList>
            <person name="Jaros S."/>
            <person name="Januszkiewicz K."/>
            <person name="Wedrychowicz H."/>
        </authorList>
    </citation>
    <scope>NUCLEOTIDE SEQUENCE [LARGE SCALE GENOMIC DNA]</scope>
    <source>
        <strain evidence="11 12">DSM 14214</strain>
    </source>
</reference>
<dbReference type="InterPro" id="IPR002052">
    <property type="entry name" value="DNA_methylase_N6_adenine_CS"/>
</dbReference>
<dbReference type="Gene3D" id="3.40.50.150">
    <property type="entry name" value="Vaccinia Virus protein VP39"/>
    <property type="match status" value="1"/>
</dbReference>
<evidence type="ECO:0000256" key="6">
    <source>
        <dbReference type="ARBA" id="ARBA00022747"/>
    </source>
</evidence>
<keyword evidence="4" id="KW-0808">Transferase</keyword>
<dbReference type="InterPro" id="IPR029063">
    <property type="entry name" value="SAM-dependent_MTases_sf"/>
</dbReference>
<dbReference type="OrthoDB" id="9814572at2"/>
<dbReference type="PANTHER" id="PTHR42933:SF3">
    <property type="entry name" value="TYPE I RESTRICTION ENZYME MJAVIII METHYLASE SUBUNIT"/>
    <property type="match status" value="1"/>
</dbReference>
<dbReference type="InterPro" id="IPR003356">
    <property type="entry name" value="DNA_methylase_A-5"/>
</dbReference>
<dbReference type="InterPro" id="IPR051537">
    <property type="entry name" value="DNA_Adenine_Mtase"/>
</dbReference>
<keyword evidence="5" id="KW-0949">S-adenosyl-L-methionine</keyword>
<dbReference type="GO" id="GO:0009307">
    <property type="term" value="P:DNA restriction-modification system"/>
    <property type="evidence" value="ECO:0007669"/>
    <property type="project" value="UniProtKB-KW"/>
</dbReference>
<dbReference type="InterPro" id="IPR022749">
    <property type="entry name" value="D12N6_MeTrfase_N"/>
</dbReference>
<dbReference type="GO" id="GO:0009007">
    <property type="term" value="F:site-specific DNA-methyltransferase (adenine-specific) activity"/>
    <property type="evidence" value="ECO:0007669"/>
    <property type="project" value="UniProtKB-EC"/>
</dbReference>
<evidence type="ECO:0000256" key="2">
    <source>
        <dbReference type="ARBA" id="ARBA00011900"/>
    </source>
</evidence>
<evidence type="ECO:0000256" key="1">
    <source>
        <dbReference type="ARBA" id="ARBA00006594"/>
    </source>
</evidence>
<dbReference type="Pfam" id="PF02384">
    <property type="entry name" value="N6_Mtase"/>
    <property type="match status" value="1"/>
</dbReference>
<keyword evidence="12" id="KW-1185">Reference proteome</keyword>
<dbReference type="PRINTS" id="PR00507">
    <property type="entry name" value="N12N6MTFRASE"/>
</dbReference>
<sequence>MRDKYFYEVMFDDTSIDVSKEVGLVWSIANSLRGAYTSDKYKDVIIPMVIIRRFECALETTKDAVVAKYKQNPNLPAALLCQVSKYPFYNTSEFTLKRLLDDSDNIAANLKSYIEGFSANIQMILEKLLKFSTQIDKMDKSNRLYSVVKKFSELDLYPAHVDSMKMGYIFEDIIRRFSENAEAGDHYTPREVIRLMVNVLLAEGCNDLLTDEGKIATVLDAACGSGGMLSTTYDFLRRKNPYVDVRLFGQEINPESYAICLADMLIKDQDVKNIKGDEEANTLKTDCFPDQKMRLVIMNPPFGTPWGGKDAPEGQEKKVREENKKGGRFEHGLPGTGDAQLLFMQHAINKLDEKNGRAAIITNGSPLFSGGTTSGESQIRRWMLEKDLIEAIIALPTQLFYNTDIGIYIFILSRNKRPDRRGKVQLINAVDMWKPLRKSLGKKRREIDRDSMKKITELYSNFEENQYCKIFPNEEFMYKEYAVYQPLQRRGVLDAESIKRLRTSSYFTSNSNIYNEMDFEQLKEMNPRSAADEKKYQKYLAGQQFVTDVLNILETNRSDRVFMDYDEFEKHLKSLLGKVEGMSASRLTGIAMVLAVMDKTAVVQKDRKGEIIKDTTTKDTEIIKLTQDPEKYFEAEVYPHVPDAIWTYEFDPEKKESATNKEKLGAEFPFTRFFYEYKEPEKADDLLAQFMELEKSLSEKIAALQESEGV</sequence>
<feature type="domain" description="N6 adenine-specific DNA methyltransferase N-terminal" evidence="10">
    <location>
        <begin position="25"/>
        <end position="151"/>
    </location>
</feature>
<evidence type="ECO:0000313" key="12">
    <source>
        <dbReference type="Proteomes" id="UP000183975"/>
    </source>
</evidence>
<evidence type="ECO:0000259" key="10">
    <source>
        <dbReference type="Pfam" id="PF12161"/>
    </source>
</evidence>
<dbReference type="Gene3D" id="1.20.1260.30">
    <property type="match status" value="1"/>
</dbReference>